<feature type="domain" description="RCK C-terminal" evidence="8">
    <location>
        <begin position="319"/>
        <end position="403"/>
    </location>
</feature>
<feature type="transmembrane region" description="Helical" evidence="7">
    <location>
        <begin position="550"/>
        <end position="569"/>
    </location>
</feature>
<keyword evidence="5 7" id="KW-1133">Transmembrane helix</keyword>
<reference evidence="9 10" key="1">
    <citation type="submission" date="2020-06" db="EMBL/GenBank/DDBJ databases">
        <title>Genome sequence of 2 isolates from Red Sea Mangroves.</title>
        <authorList>
            <person name="Sefrji F."/>
            <person name="Michoud G."/>
            <person name="Merlino G."/>
            <person name="Daffonchio D."/>
        </authorList>
    </citation>
    <scope>NUCLEOTIDE SEQUENCE [LARGE SCALE GENOMIC DNA]</scope>
    <source>
        <strain evidence="9 10">R1DC25</strain>
    </source>
</reference>
<evidence type="ECO:0000256" key="4">
    <source>
        <dbReference type="ARBA" id="ARBA00022737"/>
    </source>
</evidence>
<evidence type="ECO:0000256" key="7">
    <source>
        <dbReference type="SAM" id="Phobius"/>
    </source>
</evidence>
<dbReference type="Gene3D" id="3.30.70.1450">
    <property type="entry name" value="Regulator of K+ conductance, C-terminal domain"/>
    <property type="match status" value="2"/>
</dbReference>
<keyword evidence="10" id="KW-1185">Reference proteome</keyword>
<evidence type="ECO:0000256" key="1">
    <source>
        <dbReference type="ARBA" id="ARBA00004141"/>
    </source>
</evidence>
<proteinExistence type="predicted"/>
<dbReference type="AlphaFoldDB" id="A0A7S8C905"/>
<protein>
    <submittedName>
        <fullName evidence="9">SLC13 family permease</fullName>
    </submittedName>
</protein>
<dbReference type="InterPro" id="IPR051679">
    <property type="entry name" value="DASS-Related_Transporters"/>
</dbReference>
<feature type="transmembrane region" description="Helical" evidence="7">
    <location>
        <begin position="151"/>
        <end position="174"/>
    </location>
</feature>
<dbReference type="InterPro" id="IPR004680">
    <property type="entry name" value="Cit_transptr-like_dom"/>
</dbReference>
<dbReference type="InterPro" id="IPR036721">
    <property type="entry name" value="RCK_C_sf"/>
</dbReference>
<dbReference type="PANTHER" id="PTHR43652">
    <property type="entry name" value="BASIC AMINO ACID ANTIPORTER YFCC-RELATED"/>
    <property type="match status" value="1"/>
</dbReference>
<dbReference type="PANTHER" id="PTHR43652:SF2">
    <property type="entry name" value="BASIC AMINO ACID ANTIPORTER YFCC-RELATED"/>
    <property type="match status" value="1"/>
</dbReference>
<feature type="transmembrane region" description="Helical" evidence="7">
    <location>
        <begin position="100"/>
        <end position="117"/>
    </location>
</feature>
<evidence type="ECO:0000256" key="2">
    <source>
        <dbReference type="ARBA" id="ARBA00022448"/>
    </source>
</evidence>
<sequence>MWFTFAVIATAIVAYVMERTPLEVISAAIVTVLLIFFYAFPLQGPGGEALLGPQTLLSGFASPALITIMALLVIGQGLYQTGALEGPTRQFASLGASRPRITFVLILLTAAVVSAFMNNTPVVVIFIPVITALASRLSFNPSKVLIPLSFLTILGGMTTLIGSSTNLLVAGSAVRAGLEPIGFFDFAIPGLVFACVGALYVIFVAPRLLAPRETMAAAIAGGSGKQFIAQIEVAPDHPLNGEAAVAGLFPSLKDMTVRLVQRGEHAYLPPFEDVTLRAGDVVIVAATRNALTEALKARNSILASDRVAAQAERANDTETAAQEDGAGEIVLVEAVVAPGSRLVGRVIEQAGFRSQTGCIVLGIQRRSRMIRSRMDDIRIEAGDVLLIMGPRERLRPLRLNRDILLLEWSLTELPDLGLANRALGVFAMTIAAAATGLVPIVIAALGGAIAMVATGCLNIRQASRSFDRQIYMLIGASIAMAMALEATGGAQYLAQHVVGALRDAGPPVILSALFLLIAVLTNFLSNNATALLFTPIAINTANTLGVDPNIFVYAVIFAANCSFATPMGYQTNLLVMGPGHYQFSDFARAGAPLCLLIWLAFSLFAPWYYGLI</sequence>
<keyword evidence="4" id="KW-0677">Repeat</keyword>
<evidence type="ECO:0000313" key="10">
    <source>
        <dbReference type="Proteomes" id="UP000593594"/>
    </source>
</evidence>
<comment type="subcellular location">
    <subcellularLocation>
        <location evidence="1">Membrane</location>
        <topology evidence="1">Multi-pass membrane protein</topology>
    </subcellularLocation>
</comment>
<evidence type="ECO:0000256" key="3">
    <source>
        <dbReference type="ARBA" id="ARBA00022692"/>
    </source>
</evidence>
<dbReference type="InterPro" id="IPR006037">
    <property type="entry name" value="RCK_C"/>
</dbReference>
<feature type="transmembrane region" description="Helical" evidence="7">
    <location>
        <begin position="60"/>
        <end position="79"/>
    </location>
</feature>
<evidence type="ECO:0000256" key="5">
    <source>
        <dbReference type="ARBA" id="ARBA00022989"/>
    </source>
</evidence>
<dbReference type="Pfam" id="PF02080">
    <property type="entry name" value="TrkA_C"/>
    <property type="match status" value="2"/>
</dbReference>
<dbReference type="Pfam" id="PF03600">
    <property type="entry name" value="CitMHS"/>
    <property type="match status" value="1"/>
</dbReference>
<feature type="transmembrane region" description="Helical" evidence="7">
    <location>
        <begin position="513"/>
        <end position="538"/>
    </location>
</feature>
<dbReference type="EMBL" id="CP058214">
    <property type="protein sequence ID" value="QPC45441.1"/>
    <property type="molecule type" value="Genomic_DNA"/>
</dbReference>
<dbReference type="SUPFAM" id="SSF116726">
    <property type="entry name" value="TrkA C-terminal domain-like"/>
    <property type="match status" value="2"/>
</dbReference>
<feature type="transmembrane region" description="Helical" evidence="7">
    <location>
        <begin position="186"/>
        <end position="205"/>
    </location>
</feature>
<keyword evidence="2" id="KW-0813">Transport</keyword>
<dbReference type="Proteomes" id="UP000593594">
    <property type="component" value="Chromosome"/>
</dbReference>
<dbReference type="KEGG" id="kmn:HW532_20235"/>
<dbReference type="PROSITE" id="PS51202">
    <property type="entry name" value="RCK_C"/>
    <property type="match status" value="2"/>
</dbReference>
<feature type="transmembrane region" description="Helical" evidence="7">
    <location>
        <begin position="21"/>
        <end position="40"/>
    </location>
</feature>
<accession>A0A7S8C905</accession>
<organism evidence="9 10">
    <name type="scientific">Kaustia mangrovi</name>
    <dbReference type="NCBI Taxonomy" id="2593653"/>
    <lineage>
        <taxon>Bacteria</taxon>
        <taxon>Pseudomonadati</taxon>
        <taxon>Pseudomonadota</taxon>
        <taxon>Alphaproteobacteria</taxon>
        <taxon>Hyphomicrobiales</taxon>
        <taxon>Parvibaculaceae</taxon>
        <taxon>Kaustia</taxon>
    </lineage>
</organism>
<name>A0A7S8C905_9HYPH</name>
<feature type="transmembrane region" description="Helical" evidence="7">
    <location>
        <begin position="589"/>
        <end position="609"/>
    </location>
</feature>
<evidence type="ECO:0000259" key="8">
    <source>
        <dbReference type="PROSITE" id="PS51202"/>
    </source>
</evidence>
<dbReference type="GO" id="GO:0008324">
    <property type="term" value="F:monoatomic cation transmembrane transporter activity"/>
    <property type="evidence" value="ECO:0007669"/>
    <property type="project" value="InterPro"/>
</dbReference>
<gene>
    <name evidence="9" type="ORF">HW532_20235</name>
</gene>
<feature type="domain" description="RCK C-terminal" evidence="8">
    <location>
        <begin position="216"/>
        <end position="300"/>
    </location>
</feature>
<evidence type="ECO:0000256" key="6">
    <source>
        <dbReference type="ARBA" id="ARBA00023136"/>
    </source>
</evidence>
<keyword evidence="3 7" id="KW-0812">Transmembrane</keyword>
<dbReference type="GO" id="GO:0006813">
    <property type="term" value="P:potassium ion transport"/>
    <property type="evidence" value="ECO:0007669"/>
    <property type="project" value="InterPro"/>
</dbReference>
<dbReference type="GO" id="GO:0005886">
    <property type="term" value="C:plasma membrane"/>
    <property type="evidence" value="ECO:0007669"/>
    <property type="project" value="TreeGrafter"/>
</dbReference>
<keyword evidence="6 7" id="KW-0472">Membrane</keyword>
<feature type="transmembrane region" description="Helical" evidence="7">
    <location>
        <begin position="471"/>
        <end position="493"/>
    </location>
</feature>
<evidence type="ECO:0000313" key="9">
    <source>
        <dbReference type="EMBL" id="QPC45441.1"/>
    </source>
</evidence>